<dbReference type="RefSeq" id="WP_148137350.1">
    <property type="nucleotide sequence ID" value="NZ_CP017634.1"/>
</dbReference>
<dbReference type="KEGG" id="fwa:DCMF_27245"/>
<reference evidence="1 2" key="1">
    <citation type="submission" date="2016-10" db="EMBL/GenBank/DDBJ databases">
        <title>Complete Genome Sequence of Peptococcaceae strain DCMF.</title>
        <authorList>
            <person name="Edwards R.J."/>
            <person name="Holland S.I."/>
            <person name="Deshpande N.P."/>
            <person name="Wong Y.K."/>
            <person name="Ertan H."/>
            <person name="Manefield M."/>
            <person name="Russell T.L."/>
            <person name="Lee M.J."/>
        </authorList>
    </citation>
    <scope>NUCLEOTIDE SEQUENCE [LARGE SCALE GENOMIC DNA]</scope>
    <source>
        <strain evidence="1 2">DCMF</strain>
    </source>
</reference>
<dbReference type="Proteomes" id="UP000323521">
    <property type="component" value="Chromosome"/>
</dbReference>
<accession>A0A3G1KZZ5</accession>
<evidence type="ECO:0000313" key="1">
    <source>
        <dbReference type="EMBL" id="ATW27959.1"/>
    </source>
</evidence>
<evidence type="ECO:0008006" key="3">
    <source>
        <dbReference type="Google" id="ProtNLM"/>
    </source>
</evidence>
<dbReference type="AlphaFoldDB" id="A0A3G1KZZ5"/>
<dbReference type="EMBL" id="CP017634">
    <property type="protein sequence ID" value="ATW27959.1"/>
    <property type="molecule type" value="Genomic_DNA"/>
</dbReference>
<protein>
    <recommendedName>
        <fullName evidence="3">DNA-binding protein</fullName>
    </recommendedName>
</protein>
<name>A0A3G1KZZ5_FORW1</name>
<proteinExistence type="predicted"/>
<organism evidence="1 2">
    <name type="scientific">Formimonas warabiya</name>
    <dbReference type="NCBI Taxonomy" id="1761012"/>
    <lineage>
        <taxon>Bacteria</taxon>
        <taxon>Bacillati</taxon>
        <taxon>Bacillota</taxon>
        <taxon>Clostridia</taxon>
        <taxon>Eubacteriales</taxon>
        <taxon>Peptococcaceae</taxon>
        <taxon>Candidatus Formimonas</taxon>
    </lineage>
</organism>
<evidence type="ECO:0000313" key="2">
    <source>
        <dbReference type="Proteomes" id="UP000323521"/>
    </source>
</evidence>
<gene>
    <name evidence="1" type="ORF">DCMF_27245</name>
</gene>
<sequence>MKLPMKFRILTFFAQGETISDSDVFSRIKKEYGSEQQCNTSIIKNHLHSFRANCLLEDADPALDETGKLVQYYKITDLGRKRLSLLPWEYSL</sequence>
<keyword evidence="2" id="KW-1185">Reference proteome</keyword>
<dbReference type="OrthoDB" id="1683105at2"/>